<evidence type="ECO:0000313" key="2">
    <source>
        <dbReference type="EMBL" id="MFC0717440.1"/>
    </source>
</evidence>
<dbReference type="Gene3D" id="1.10.10.10">
    <property type="entry name" value="Winged helix-like DNA-binding domain superfamily/Winged helix DNA-binding domain"/>
    <property type="match status" value="1"/>
</dbReference>
<sequence>MSWQHDKLAWKVNMPSSRKIVLLVLCHLADEHGFSFPSVDTIAKRAGVKRRQCQRLLRELEHEGLVSVVGNASGGARSRDYRVDLLALRKRAADDTGVKLSPVSCVTPLPVSPKRRPPVVGVTRTTNHTHQPDPPLPDEPAIAAIDWSFLPQLDEEQRSVVVRLLNGVDQASHQDLVDELAGALRASAIRGPWGGWFAAVAAKARTGGFTPHHALAVRKERGTRAHLEVEQRARRLELLRWQDPEVKAKGQAAMQAAIADITSIFARGDK</sequence>
<feature type="region of interest" description="Disordered" evidence="1">
    <location>
        <begin position="114"/>
        <end position="137"/>
    </location>
</feature>
<name>A0ABV6SVH4_9GAMM</name>
<dbReference type="Proteomes" id="UP001589898">
    <property type="component" value="Unassembled WGS sequence"/>
</dbReference>
<gene>
    <name evidence="2" type="ORF">ACFFFU_06725</name>
</gene>
<dbReference type="SUPFAM" id="SSF46785">
    <property type="entry name" value="Winged helix' DNA-binding domain"/>
    <property type="match status" value="1"/>
</dbReference>
<dbReference type="InterPro" id="IPR036390">
    <property type="entry name" value="WH_DNA-bd_sf"/>
</dbReference>
<protein>
    <submittedName>
        <fullName evidence="2">Helix-turn-helix domain-containing protein</fullName>
    </submittedName>
</protein>
<dbReference type="Pfam" id="PF13730">
    <property type="entry name" value="HTH_36"/>
    <property type="match status" value="1"/>
</dbReference>
<accession>A0ABV6SVH4</accession>
<evidence type="ECO:0000256" key="1">
    <source>
        <dbReference type="SAM" id="MobiDB-lite"/>
    </source>
</evidence>
<dbReference type="InterPro" id="IPR036388">
    <property type="entry name" value="WH-like_DNA-bd_sf"/>
</dbReference>
<organism evidence="2 3">
    <name type="scientific">Luteimonas padinae</name>
    <dbReference type="NCBI Taxonomy" id="1714359"/>
    <lineage>
        <taxon>Bacteria</taxon>
        <taxon>Pseudomonadati</taxon>
        <taxon>Pseudomonadota</taxon>
        <taxon>Gammaproteobacteria</taxon>
        <taxon>Lysobacterales</taxon>
        <taxon>Lysobacteraceae</taxon>
        <taxon>Luteimonas</taxon>
    </lineage>
</organism>
<keyword evidence="3" id="KW-1185">Reference proteome</keyword>
<reference evidence="2 3" key="1">
    <citation type="submission" date="2024-09" db="EMBL/GenBank/DDBJ databases">
        <authorList>
            <person name="Sun Q."/>
            <person name="Mori K."/>
        </authorList>
    </citation>
    <scope>NUCLEOTIDE SEQUENCE [LARGE SCALE GENOMIC DNA]</scope>
    <source>
        <strain evidence="2 3">KCTC 52403</strain>
    </source>
</reference>
<dbReference type="RefSeq" id="WP_189498245.1">
    <property type="nucleotide sequence ID" value="NZ_BMZT01000009.1"/>
</dbReference>
<evidence type="ECO:0000313" key="3">
    <source>
        <dbReference type="Proteomes" id="UP001589898"/>
    </source>
</evidence>
<dbReference type="EMBL" id="JBHLTF010000027">
    <property type="protein sequence ID" value="MFC0717440.1"/>
    <property type="molecule type" value="Genomic_DNA"/>
</dbReference>
<proteinExistence type="predicted"/>
<comment type="caution">
    <text evidence="2">The sequence shown here is derived from an EMBL/GenBank/DDBJ whole genome shotgun (WGS) entry which is preliminary data.</text>
</comment>